<reference evidence="10 11" key="1">
    <citation type="submission" date="2023-04" db="EMBL/GenBank/DDBJ databases">
        <title>Spirochaete genome identified in red abalone sample constitutes a novel genus.</title>
        <authorList>
            <person name="Sharma S.P."/>
            <person name="Purcell C.M."/>
            <person name="Hyde J.R."/>
            <person name="Severin A.J."/>
        </authorList>
    </citation>
    <scope>NUCLEOTIDE SEQUENCE [LARGE SCALE GENOMIC DNA]</scope>
    <source>
        <strain evidence="10 11">SP-2023</strain>
    </source>
</reference>
<keyword evidence="3" id="KW-0479">Metal-binding</keyword>
<keyword evidence="8" id="KW-0812">Transmembrane</keyword>
<dbReference type="EMBL" id="CP123443">
    <property type="protein sequence ID" value="WGK69979.1"/>
    <property type="molecule type" value="Genomic_DNA"/>
</dbReference>
<evidence type="ECO:0000256" key="6">
    <source>
        <dbReference type="ARBA" id="ARBA00023049"/>
    </source>
</evidence>
<evidence type="ECO:0000256" key="4">
    <source>
        <dbReference type="ARBA" id="ARBA00022801"/>
    </source>
</evidence>
<dbReference type="SUPFAM" id="SSF51261">
    <property type="entry name" value="Duplicated hybrid motif"/>
    <property type="match status" value="1"/>
</dbReference>
<dbReference type="PANTHER" id="PTHR21666">
    <property type="entry name" value="PEPTIDASE-RELATED"/>
    <property type="match status" value="1"/>
</dbReference>
<keyword evidence="11" id="KW-1185">Reference proteome</keyword>
<dbReference type="InterPro" id="IPR011055">
    <property type="entry name" value="Dup_hybrid_motif"/>
</dbReference>
<dbReference type="InterPro" id="IPR016047">
    <property type="entry name" value="M23ase_b-sheet_dom"/>
</dbReference>
<evidence type="ECO:0000259" key="9">
    <source>
        <dbReference type="Pfam" id="PF01551"/>
    </source>
</evidence>
<name>A0ABY8MJ27_9SPIO</name>
<evidence type="ECO:0000313" key="11">
    <source>
        <dbReference type="Proteomes" id="UP001228690"/>
    </source>
</evidence>
<keyword evidence="8" id="KW-0472">Membrane</keyword>
<feature type="region of interest" description="Disordered" evidence="7">
    <location>
        <begin position="37"/>
        <end position="58"/>
    </location>
</feature>
<sequence>MDKINYSKNAWESEDPSVSESCFAFLGDADGTESIKDRGGDINCSTGGNNGDHSFREGDREMSLDGVPAVGVPMVNGPETVHGLIPSRSARSKRLEPQNSAGARSSLLSLVLRFFLRPLPLATVVISILAVVSVFWFSGFTSYEPDEVSWTGADGEIISPDGISVSAGSSDLGDGQEGWENWKSGLTEEVGYLERNEALVVMLKRYGLTQEQGSDLVLSVRDELDLTKLRAEDPIQLFFRTPSESRSSAGRQLVGFRVGSREKTVDAYVYQGQLKNEVQYHELSEKVFSATVVVTRSLYQDGVDKGVPGGVLLEMFNRYSFDINFQSDIQRGTRYELVYTMVYNEKDEVVSSGDILYANITLANGRSFPIFAYTDLAGKSEFFNSKGRSVNKALLLIPVNGAYVSSNFGYRRDPVLGTWRLHRGTDYAAPAGTPIKAGGNGKIIRRGWSRVGYGYHIIIRHSNGYDTLYGHMSRFRSGYRVGSSVRQGYIIGYVGSTGKSTGPHVHYEVRRYDRPVSLKSLHLQASRDLVGMDRRLFENSVRALQTRFEDMLPDLQDIRLPVNLAQKEASRRKANGVGGTRQD</sequence>
<dbReference type="PANTHER" id="PTHR21666:SF288">
    <property type="entry name" value="CELL DIVISION PROTEIN YTFB"/>
    <property type="match status" value="1"/>
</dbReference>
<dbReference type="GO" id="GO:0016787">
    <property type="term" value="F:hydrolase activity"/>
    <property type="evidence" value="ECO:0007669"/>
    <property type="project" value="UniProtKB-KW"/>
</dbReference>
<dbReference type="Gene3D" id="3.10.450.350">
    <property type="match status" value="1"/>
</dbReference>
<comment type="cofactor">
    <cofactor evidence="1">
        <name>Zn(2+)</name>
        <dbReference type="ChEBI" id="CHEBI:29105"/>
    </cofactor>
</comment>
<evidence type="ECO:0000256" key="5">
    <source>
        <dbReference type="ARBA" id="ARBA00022833"/>
    </source>
</evidence>
<dbReference type="Gene3D" id="2.70.70.10">
    <property type="entry name" value="Glucose Permease (Domain IIA)"/>
    <property type="match status" value="1"/>
</dbReference>
<evidence type="ECO:0000256" key="1">
    <source>
        <dbReference type="ARBA" id="ARBA00001947"/>
    </source>
</evidence>
<feature type="transmembrane region" description="Helical" evidence="8">
    <location>
        <begin position="114"/>
        <end position="137"/>
    </location>
</feature>
<evidence type="ECO:0000256" key="8">
    <source>
        <dbReference type="SAM" id="Phobius"/>
    </source>
</evidence>
<evidence type="ECO:0000256" key="3">
    <source>
        <dbReference type="ARBA" id="ARBA00022723"/>
    </source>
</evidence>
<dbReference type="Pfam" id="PF01551">
    <property type="entry name" value="Peptidase_M23"/>
    <property type="match status" value="1"/>
</dbReference>
<keyword evidence="5" id="KW-0862">Zinc</keyword>
<keyword evidence="8" id="KW-1133">Transmembrane helix</keyword>
<dbReference type="Proteomes" id="UP001228690">
    <property type="component" value="Chromosome"/>
</dbReference>
<protein>
    <submittedName>
        <fullName evidence="10">M23 family metallopeptidase</fullName>
        <ecNumber evidence="10">3.4.24.-</ecNumber>
    </submittedName>
</protein>
<dbReference type="InterPro" id="IPR050570">
    <property type="entry name" value="Cell_wall_metabolism_enzyme"/>
</dbReference>
<keyword evidence="2" id="KW-0645">Protease</keyword>
<dbReference type="RefSeq" id="WP_326928184.1">
    <property type="nucleotide sequence ID" value="NZ_CP123443.1"/>
</dbReference>
<keyword evidence="6" id="KW-0482">Metalloprotease</keyword>
<evidence type="ECO:0000313" key="10">
    <source>
        <dbReference type="EMBL" id="WGK69979.1"/>
    </source>
</evidence>
<organism evidence="10 11">
    <name type="scientific">Candidatus Haliotispira prima</name>
    <dbReference type="NCBI Taxonomy" id="3034016"/>
    <lineage>
        <taxon>Bacteria</taxon>
        <taxon>Pseudomonadati</taxon>
        <taxon>Spirochaetota</taxon>
        <taxon>Spirochaetia</taxon>
        <taxon>Spirochaetales</taxon>
        <taxon>Spirochaetaceae</taxon>
        <taxon>Candidatus Haliotispira</taxon>
    </lineage>
</organism>
<evidence type="ECO:0000256" key="7">
    <source>
        <dbReference type="SAM" id="MobiDB-lite"/>
    </source>
</evidence>
<accession>A0ABY8MJ27</accession>
<dbReference type="CDD" id="cd12797">
    <property type="entry name" value="M23_peptidase"/>
    <property type="match status" value="1"/>
</dbReference>
<evidence type="ECO:0000256" key="2">
    <source>
        <dbReference type="ARBA" id="ARBA00022670"/>
    </source>
</evidence>
<gene>
    <name evidence="10" type="ORF">P0082_03730</name>
</gene>
<feature type="domain" description="M23ase beta-sheet core" evidence="9">
    <location>
        <begin position="421"/>
        <end position="516"/>
    </location>
</feature>
<proteinExistence type="predicted"/>
<keyword evidence="4 10" id="KW-0378">Hydrolase</keyword>
<dbReference type="EC" id="3.4.24.-" evidence="10"/>